<organism evidence="2 3">
    <name type="scientific">Caulobacter vibrioides (strain NA1000 / CB15N)</name>
    <name type="common">Caulobacter crescentus</name>
    <dbReference type="NCBI Taxonomy" id="565050"/>
    <lineage>
        <taxon>Bacteria</taxon>
        <taxon>Pseudomonadati</taxon>
        <taxon>Pseudomonadota</taxon>
        <taxon>Alphaproteobacteria</taxon>
        <taxon>Caulobacterales</taxon>
        <taxon>Caulobacteraceae</taxon>
        <taxon>Caulobacter</taxon>
    </lineage>
</organism>
<dbReference type="KEGG" id="ccs:CCNA_03499"/>
<keyword evidence="1" id="KW-1133">Transmembrane helix</keyword>
<keyword evidence="1" id="KW-0812">Transmembrane</keyword>
<dbReference type="PATRIC" id="fig|565050.3.peg.3413"/>
<protein>
    <submittedName>
        <fullName evidence="2">Uncharacterized protein</fullName>
    </submittedName>
</protein>
<sequence length="102" mass="11188">MNTLGLAAALAWPIPMLVALFFVLRDRTLKFRPLWAVACFIGVGAFWMEQASGRWGFIPLAINLIPGTQPGFHRSTLPGGALLVMIALWLRARKRAQAQTAA</sequence>
<dbReference type="RefSeq" id="YP_002518872.1">
    <property type="nucleotide sequence ID" value="NC_011916.1"/>
</dbReference>
<proteinExistence type="predicted"/>
<dbReference type="HOGENOM" id="CLU_2245081_0_0_5"/>
<evidence type="ECO:0000313" key="3">
    <source>
        <dbReference type="Proteomes" id="UP000001364"/>
    </source>
</evidence>
<feature type="transmembrane region" description="Helical" evidence="1">
    <location>
        <begin position="31"/>
        <end position="48"/>
    </location>
</feature>
<feature type="transmembrane region" description="Helical" evidence="1">
    <location>
        <begin position="72"/>
        <end position="90"/>
    </location>
</feature>
<keyword evidence="1" id="KW-0472">Membrane</keyword>
<dbReference type="AlphaFoldDB" id="A0A0H3CCF0"/>
<dbReference type="Proteomes" id="UP000001364">
    <property type="component" value="Chromosome"/>
</dbReference>
<gene>
    <name evidence="2" type="ordered locus">CCNA_03499</name>
</gene>
<dbReference type="RefSeq" id="WP_010921217.1">
    <property type="nucleotide sequence ID" value="NC_011916.1"/>
</dbReference>
<evidence type="ECO:0000313" key="2">
    <source>
        <dbReference type="EMBL" id="ACL96964.1"/>
    </source>
</evidence>
<dbReference type="GeneID" id="7332496"/>
<feature type="transmembrane region" description="Helical" evidence="1">
    <location>
        <begin position="6"/>
        <end position="24"/>
    </location>
</feature>
<dbReference type="OrthoDB" id="7189881at2"/>
<reference evidence="2 3" key="1">
    <citation type="journal article" date="2010" name="J. Bacteriol.">
        <title>The genetic basis of laboratory adaptation in Caulobacter crescentus.</title>
        <authorList>
            <person name="Marks M.E."/>
            <person name="Castro-Rojas C.M."/>
            <person name="Teiling C."/>
            <person name="Du L."/>
            <person name="Kapatral V."/>
            <person name="Walunas T.L."/>
            <person name="Crosson S."/>
        </authorList>
    </citation>
    <scope>NUCLEOTIDE SEQUENCE [LARGE SCALE GENOMIC DNA]</scope>
    <source>
        <strain evidence="3">NA1000 / CB15N</strain>
    </source>
</reference>
<keyword evidence="3" id="KW-1185">Reference proteome</keyword>
<accession>A0A0H3CCF0</accession>
<name>A0A0H3CCF0_CAUVN</name>
<evidence type="ECO:0000256" key="1">
    <source>
        <dbReference type="SAM" id="Phobius"/>
    </source>
</evidence>
<dbReference type="EMBL" id="CP001340">
    <property type="protein sequence ID" value="ACL96964.1"/>
    <property type="molecule type" value="Genomic_DNA"/>
</dbReference>